<feature type="domain" description="Transposase IS30-like HTH" evidence="1">
    <location>
        <begin position="11"/>
        <end position="54"/>
    </location>
</feature>
<dbReference type="EMBL" id="LHQM01000088">
    <property type="protein sequence ID" value="KPJ21700.1"/>
    <property type="molecule type" value="Genomic_DNA"/>
</dbReference>
<comment type="caution">
    <text evidence="2">The sequence shown here is derived from an EMBL/GenBank/DDBJ whole genome shotgun (WGS) entry which is preliminary data.</text>
</comment>
<dbReference type="Gene3D" id="1.10.10.60">
    <property type="entry name" value="Homeodomain-like"/>
    <property type="match status" value="1"/>
</dbReference>
<sequence length="88" mass="10046">MSTNHSTTKQSYHHLSEAERGKIEAYLSEGLKPAEIARRLGRSRSTISLEIKRGTVKQVKQVNGRKVYFKQYFAETAQVRYSEGRKGS</sequence>
<dbReference type="GO" id="GO:0032196">
    <property type="term" value="P:transposition"/>
    <property type="evidence" value="ECO:0007669"/>
    <property type="project" value="TreeGrafter"/>
</dbReference>
<name>A0A0P6S021_9STRE</name>
<dbReference type="PANTHER" id="PTHR10948">
    <property type="entry name" value="TRANSPOSASE"/>
    <property type="match status" value="1"/>
</dbReference>
<dbReference type="AlphaFoldDB" id="A0A0P6S021"/>
<gene>
    <name evidence="2" type="ORF">AKK44_08540</name>
</gene>
<organism evidence="2 3">
    <name type="scientific">Streptococcus phocae</name>
    <dbReference type="NCBI Taxonomy" id="119224"/>
    <lineage>
        <taxon>Bacteria</taxon>
        <taxon>Bacillati</taxon>
        <taxon>Bacillota</taxon>
        <taxon>Bacilli</taxon>
        <taxon>Lactobacillales</taxon>
        <taxon>Streptococcaceae</taxon>
        <taxon>Streptococcus</taxon>
    </lineage>
</organism>
<reference evidence="2 3" key="1">
    <citation type="submission" date="2015-08" db="EMBL/GenBank/DDBJ databases">
        <title>Genome sequence of Streptococcus phocae subsp. phocae ATCC 51973T isolated from liver specimen obtained from seal.</title>
        <authorList>
            <person name="Avendano-Herrera R."/>
        </authorList>
    </citation>
    <scope>NUCLEOTIDE SEQUENCE [LARGE SCALE GENOMIC DNA]</scope>
    <source>
        <strain evidence="2 3">ATCC 51973</strain>
    </source>
</reference>
<dbReference type="InterPro" id="IPR025246">
    <property type="entry name" value="IS30-like_HTH"/>
</dbReference>
<dbReference type="Proteomes" id="UP000049578">
    <property type="component" value="Unassembled WGS sequence"/>
</dbReference>
<dbReference type="Pfam" id="PF13936">
    <property type="entry name" value="HTH_38"/>
    <property type="match status" value="1"/>
</dbReference>
<dbReference type="PANTHER" id="PTHR10948:SF23">
    <property type="entry name" value="TRANSPOSASE INSI FOR INSERTION SEQUENCE ELEMENT IS30A-RELATED"/>
    <property type="match status" value="1"/>
</dbReference>
<keyword evidence="3" id="KW-1185">Reference proteome</keyword>
<dbReference type="InterPro" id="IPR051917">
    <property type="entry name" value="Transposase-Integrase"/>
</dbReference>
<proteinExistence type="predicted"/>
<accession>A0A0P6S021</accession>
<dbReference type="SUPFAM" id="SSF46689">
    <property type="entry name" value="Homeodomain-like"/>
    <property type="match status" value="1"/>
</dbReference>
<evidence type="ECO:0000259" key="1">
    <source>
        <dbReference type="Pfam" id="PF13936"/>
    </source>
</evidence>
<feature type="non-terminal residue" evidence="2">
    <location>
        <position position="88"/>
    </location>
</feature>
<protein>
    <submittedName>
        <fullName evidence="2">Transposase</fullName>
    </submittedName>
</protein>
<dbReference type="STRING" id="119224.AKK44_08540"/>
<dbReference type="GO" id="GO:0005829">
    <property type="term" value="C:cytosol"/>
    <property type="evidence" value="ECO:0007669"/>
    <property type="project" value="TreeGrafter"/>
</dbReference>
<dbReference type="GO" id="GO:0004803">
    <property type="term" value="F:transposase activity"/>
    <property type="evidence" value="ECO:0007669"/>
    <property type="project" value="TreeGrafter"/>
</dbReference>
<dbReference type="InterPro" id="IPR009057">
    <property type="entry name" value="Homeodomain-like_sf"/>
</dbReference>
<dbReference type="PATRIC" id="fig|119224.3.peg.1786"/>
<evidence type="ECO:0000313" key="3">
    <source>
        <dbReference type="Proteomes" id="UP000049578"/>
    </source>
</evidence>
<evidence type="ECO:0000313" key="2">
    <source>
        <dbReference type="EMBL" id="KPJ21700.1"/>
    </source>
</evidence>